<protein>
    <submittedName>
        <fullName evidence="1">Uncharacterized protein</fullName>
    </submittedName>
</protein>
<name>A0A1J9R621_9EURO</name>
<keyword evidence="2" id="KW-1185">Reference proteome</keyword>
<gene>
    <name evidence="1" type="ORF">ACJ73_00818</name>
</gene>
<comment type="caution">
    <text evidence="1">The sequence shown here is derived from an EMBL/GenBank/DDBJ whole genome shotgun (WGS) entry which is preliminary data.</text>
</comment>
<accession>A0A1J9R621</accession>
<dbReference type="VEuPathDB" id="FungiDB:ACJ73_00818"/>
<dbReference type="EMBL" id="LGTZ01000063">
    <property type="protein sequence ID" value="OJD27795.1"/>
    <property type="molecule type" value="Genomic_DNA"/>
</dbReference>
<sequence>EANVTDRLENFNDVIEAGEELMDFSGTRAGIKAMYYHCRNLGKN</sequence>
<feature type="non-terminal residue" evidence="1">
    <location>
        <position position="1"/>
    </location>
</feature>
<dbReference type="Proteomes" id="UP000242791">
    <property type="component" value="Unassembled WGS sequence"/>
</dbReference>
<evidence type="ECO:0000313" key="2">
    <source>
        <dbReference type="Proteomes" id="UP000242791"/>
    </source>
</evidence>
<dbReference type="AlphaFoldDB" id="A0A1J9R621"/>
<proteinExistence type="predicted"/>
<organism evidence="1 2">
    <name type="scientific">Blastomyces percursus</name>
    <dbReference type="NCBI Taxonomy" id="1658174"/>
    <lineage>
        <taxon>Eukaryota</taxon>
        <taxon>Fungi</taxon>
        <taxon>Dikarya</taxon>
        <taxon>Ascomycota</taxon>
        <taxon>Pezizomycotina</taxon>
        <taxon>Eurotiomycetes</taxon>
        <taxon>Eurotiomycetidae</taxon>
        <taxon>Onygenales</taxon>
        <taxon>Ajellomycetaceae</taxon>
        <taxon>Blastomyces</taxon>
    </lineage>
</organism>
<evidence type="ECO:0000313" key="1">
    <source>
        <dbReference type="EMBL" id="OJD27795.1"/>
    </source>
</evidence>
<reference evidence="1 2" key="1">
    <citation type="submission" date="2015-08" db="EMBL/GenBank/DDBJ databases">
        <title>Emmonsia species relationships and genome sequence.</title>
        <authorList>
            <person name="Cuomo C.A."/>
            <person name="Schwartz I.S."/>
            <person name="Kenyon C."/>
            <person name="De Hoog G.S."/>
            <person name="Govender N.P."/>
            <person name="Botha A."/>
            <person name="Moreno L."/>
            <person name="De Vries M."/>
            <person name="Munoz J.F."/>
            <person name="Stielow J.B."/>
        </authorList>
    </citation>
    <scope>NUCLEOTIDE SEQUENCE [LARGE SCALE GENOMIC DNA]</scope>
    <source>
        <strain evidence="1 2">EI222</strain>
    </source>
</reference>
<dbReference type="OrthoDB" id="4219700at2759"/>